<dbReference type="Proteomes" id="UP001168821">
    <property type="component" value="Unassembled WGS sequence"/>
</dbReference>
<proteinExistence type="inferred from homology"/>
<evidence type="ECO:0000256" key="1">
    <source>
        <dbReference type="ARBA" id="ARBA00004155"/>
    </source>
</evidence>
<evidence type="ECO:0000256" key="6">
    <source>
        <dbReference type="ARBA" id="ARBA00022753"/>
    </source>
</evidence>
<evidence type="ECO:0000313" key="12">
    <source>
        <dbReference type="Proteomes" id="UP001168821"/>
    </source>
</evidence>
<evidence type="ECO:0000256" key="7">
    <source>
        <dbReference type="ARBA" id="ARBA00022989"/>
    </source>
</evidence>
<comment type="similarity">
    <text evidence="3">Belongs to the HRG family.</text>
</comment>
<comment type="caution">
    <text evidence="11">The sequence shown here is derived from an EMBL/GenBank/DDBJ whole genome shotgun (WGS) entry which is preliminary data.</text>
</comment>
<evidence type="ECO:0000256" key="2">
    <source>
        <dbReference type="ARBA" id="ARBA00004337"/>
    </source>
</evidence>
<accession>A0AA38M8T9</accession>
<keyword evidence="6" id="KW-0967">Endosome</keyword>
<evidence type="ECO:0000256" key="8">
    <source>
        <dbReference type="ARBA" id="ARBA00023136"/>
    </source>
</evidence>
<evidence type="ECO:0000256" key="9">
    <source>
        <dbReference type="ARBA" id="ARBA00023228"/>
    </source>
</evidence>
<evidence type="ECO:0000256" key="10">
    <source>
        <dbReference type="SAM" id="Phobius"/>
    </source>
</evidence>
<protein>
    <submittedName>
        <fullName evidence="11">Uncharacterized protein</fullName>
    </submittedName>
</protein>
<keyword evidence="9" id="KW-0458">Lysosome</keyword>
<sequence>MTWVRLIFSFTYTLVGLSGCFAFFYFKNYPAAVLAVATGVINAILSHLHFLNHRNQLQEWYNPSHLRQISWFGFYSFAVSTSILVYFAVLEIMDKKPLLPIQDSAVIAMVWCLITLKSGLILQYYARSYSKHNHTLLREEPAQEETSAETQEITP</sequence>
<feature type="transmembrane region" description="Helical" evidence="10">
    <location>
        <begin position="7"/>
        <end position="26"/>
    </location>
</feature>
<evidence type="ECO:0000256" key="3">
    <source>
        <dbReference type="ARBA" id="ARBA00006203"/>
    </source>
</evidence>
<dbReference type="GO" id="GO:0015232">
    <property type="term" value="F:heme transmembrane transporter activity"/>
    <property type="evidence" value="ECO:0007669"/>
    <property type="project" value="InterPro"/>
</dbReference>
<keyword evidence="7 10" id="KW-1133">Transmembrane helix</keyword>
<evidence type="ECO:0000256" key="4">
    <source>
        <dbReference type="ARBA" id="ARBA00022448"/>
    </source>
</evidence>
<comment type="subcellular location">
    <subcellularLocation>
        <location evidence="2">Endosome membrane</location>
        <topology evidence="2">Multi-pass membrane protein</topology>
    </subcellularLocation>
    <subcellularLocation>
        <location evidence="1">Lysosome membrane</location>
        <topology evidence="1">Multi-pass membrane protein</topology>
    </subcellularLocation>
</comment>
<reference evidence="11" key="1">
    <citation type="journal article" date="2023" name="G3 (Bethesda)">
        <title>Whole genome assemblies of Zophobas morio and Tenebrio molitor.</title>
        <authorList>
            <person name="Kaur S."/>
            <person name="Stinson S.A."/>
            <person name="diCenzo G.C."/>
        </authorList>
    </citation>
    <scope>NUCLEOTIDE SEQUENCE</scope>
    <source>
        <strain evidence="11">QUZm001</strain>
    </source>
</reference>
<name>A0AA38M8T9_9CUCU</name>
<dbReference type="PROSITE" id="PS51257">
    <property type="entry name" value="PROKAR_LIPOPROTEIN"/>
    <property type="match status" value="1"/>
</dbReference>
<evidence type="ECO:0000313" key="11">
    <source>
        <dbReference type="EMBL" id="KAJ3647588.1"/>
    </source>
</evidence>
<keyword evidence="12" id="KW-1185">Reference proteome</keyword>
<dbReference type="PANTHER" id="PTHR31525">
    <property type="entry name" value="HEME TRANSPORTER HRG1"/>
    <property type="match status" value="1"/>
</dbReference>
<organism evidence="11 12">
    <name type="scientific">Zophobas morio</name>
    <dbReference type="NCBI Taxonomy" id="2755281"/>
    <lineage>
        <taxon>Eukaryota</taxon>
        <taxon>Metazoa</taxon>
        <taxon>Ecdysozoa</taxon>
        <taxon>Arthropoda</taxon>
        <taxon>Hexapoda</taxon>
        <taxon>Insecta</taxon>
        <taxon>Pterygota</taxon>
        <taxon>Neoptera</taxon>
        <taxon>Endopterygota</taxon>
        <taxon>Coleoptera</taxon>
        <taxon>Polyphaga</taxon>
        <taxon>Cucujiformia</taxon>
        <taxon>Tenebrionidae</taxon>
        <taxon>Zophobas</taxon>
    </lineage>
</organism>
<feature type="transmembrane region" description="Helical" evidence="10">
    <location>
        <begin position="72"/>
        <end position="93"/>
    </location>
</feature>
<dbReference type="GO" id="GO:0005765">
    <property type="term" value="C:lysosomal membrane"/>
    <property type="evidence" value="ECO:0007669"/>
    <property type="project" value="UniProtKB-SubCell"/>
</dbReference>
<keyword evidence="8 10" id="KW-0472">Membrane</keyword>
<dbReference type="AlphaFoldDB" id="A0AA38M8T9"/>
<dbReference type="GO" id="GO:0005886">
    <property type="term" value="C:plasma membrane"/>
    <property type="evidence" value="ECO:0007669"/>
    <property type="project" value="TreeGrafter"/>
</dbReference>
<dbReference type="EMBL" id="JALNTZ010000006">
    <property type="protein sequence ID" value="KAJ3647588.1"/>
    <property type="molecule type" value="Genomic_DNA"/>
</dbReference>
<keyword evidence="4" id="KW-0813">Transport</keyword>
<dbReference type="PANTHER" id="PTHR31525:SF1">
    <property type="entry name" value="HEME TRANSPORTER HRG1"/>
    <property type="match status" value="1"/>
</dbReference>
<gene>
    <name evidence="11" type="ORF">Zmor_019459</name>
</gene>
<keyword evidence="5 10" id="KW-0812">Transmembrane</keyword>
<feature type="transmembrane region" description="Helical" evidence="10">
    <location>
        <begin position="105"/>
        <end position="126"/>
    </location>
</feature>
<feature type="transmembrane region" description="Helical" evidence="10">
    <location>
        <begin position="32"/>
        <end position="51"/>
    </location>
</feature>
<dbReference type="GO" id="GO:0020037">
    <property type="term" value="F:heme binding"/>
    <property type="evidence" value="ECO:0007669"/>
    <property type="project" value="TreeGrafter"/>
</dbReference>
<evidence type="ECO:0000256" key="5">
    <source>
        <dbReference type="ARBA" id="ARBA00022692"/>
    </source>
</evidence>
<dbReference type="GO" id="GO:0010008">
    <property type="term" value="C:endosome membrane"/>
    <property type="evidence" value="ECO:0007669"/>
    <property type="project" value="UniProtKB-SubCell"/>
</dbReference>
<dbReference type="InterPro" id="IPR026218">
    <property type="entry name" value="HRG"/>
</dbReference>